<protein>
    <submittedName>
        <fullName evidence="1">Uncharacterized protein</fullName>
    </submittedName>
</protein>
<evidence type="ECO:0000313" key="2">
    <source>
        <dbReference type="Proteomes" id="UP000798662"/>
    </source>
</evidence>
<keyword evidence="2" id="KW-1185">Reference proteome</keyword>
<dbReference type="EMBL" id="CM020619">
    <property type="protein sequence ID" value="KAK1866214.1"/>
    <property type="molecule type" value="Genomic_DNA"/>
</dbReference>
<proteinExistence type="predicted"/>
<comment type="caution">
    <text evidence="1">The sequence shown here is derived from an EMBL/GenBank/DDBJ whole genome shotgun (WGS) entry which is preliminary data.</text>
</comment>
<sequence>MHLPTISASAALTITPAPPPPLPSLPSLDALPALPAGLTGGVATSLSTAAAAMSAGLAALLPPLAVLTILSATRLILTTLRRGGNGGGRAGTAGGGGAGGGAGGRSSSPSLAQRLAYARTAARLMRVDREFTPADYEALLELDAFGGAVPRGASKEVVESLPVKVLGDDEEEPSAAATDRESGGSSSSSSPANAGGGSSGSSSRRPLGGEVCTVCLDVMSRGDRVMVLGCGHGMHRSCGARWLDVRAVCPVCKGGVGDSSRKCD</sequence>
<gene>
    <name evidence="1" type="ORF">I4F81_008734</name>
</gene>
<evidence type="ECO:0000313" key="1">
    <source>
        <dbReference type="EMBL" id="KAK1866214.1"/>
    </source>
</evidence>
<reference evidence="1" key="1">
    <citation type="submission" date="2019-11" db="EMBL/GenBank/DDBJ databases">
        <title>Nori genome reveals adaptations in red seaweeds to the harsh intertidal environment.</title>
        <authorList>
            <person name="Wang D."/>
            <person name="Mao Y."/>
        </authorList>
    </citation>
    <scope>NUCLEOTIDE SEQUENCE</scope>
    <source>
        <tissue evidence="1">Gametophyte</tissue>
    </source>
</reference>
<organism evidence="1 2">
    <name type="scientific">Pyropia yezoensis</name>
    <name type="common">Susabi-nori</name>
    <name type="synonym">Porphyra yezoensis</name>
    <dbReference type="NCBI Taxonomy" id="2788"/>
    <lineage>
        <taxon>Eukaryota</taxon>
        <taxon>Rhodophyta</taxon>
        <taxon>Bangiophyceae</taxon>
        <taxon>Bangiales</taxon>
        <taxon>Bangiaceae</taxon>
        <taxon>Pyropia</taxon>
    </lineage>
</organism>
<accession>A0ACC3C8D9</accession>
<name>A0ACC3C8D9_PYRYE</name>
<dbReference type="Proteomes" id="UP000798662">
    <property type="component" value="Chromosome 2"/>
</dbReference>